<feature type="region of interest" description="Disordered" evidence="7">
    <location>
        <begin position="152"/>
        <end position="263"/>
    </location>
</feature>
<dbReference type="InterPro" id="IPR012677">
    <property type="entry name" value="Nucleotide-bd_a/b_plait_sf"/>
</dbReference>
<dbReference type="STRING" id="98403.A0A151GLF1"/>
<dbReference type="GO" id="GO:0005737">
    <property type="term" value="C:cytoplasm"/>
    <property type="evidence" value="ECO:0007669"/>
    <property type="project" value="TreeGrafter"/>
</dbReference>
<dbReference type="GO" id="GO:0000398">
    <property type="term" value="P:mRNA splicing, via spliceosome"/>
    <property type="evidence" value="ECO:0007669"/>
    <property type="project" value="TreeGrafter"/>
</dbReference>
<keyword evidence="3 6" id="KW-0694">RNA-binding</keyword>
<name>A0A151GLF1_DRECN</name>
<keyword evidence="5" id="KW-0539">Nucleus</keyword>
<dbReference type="AlphaFoldDB" id="A0A151GLF1"/>
<evidence type="ECO:0000256" key="4">
    <source>
        <dbReference type="ARBA" id="ARBA00023187"/>
    </source>
</evidence>
<evidence type="ECO:0000259" key="8">
    <source>
        <dbReference type="PROSITE" id="PS50102"/>
    </source>
</evidence>
<dbReference type="SUPFAM" id="SSF54928">
    <property type="entry name" value="RNA-binding domain, RBD"/>
    <property type="match status" value="1"/>
</dbReference>
<dbReference type="GO" id="GO:0061574">
    <property type="term" value="C:ASAP complex"/>
    <property type="evidence" value="ECO:0007669"/>
    <property type="project" value="TreeGrafter"/>
</dbReference>
<keyword evidence="4" id="KW-0508">mRNA splicing</keyword>
<protein>
    <recommendedName>
        <fullName evidence="8">RRM domain-containing protein</fullName>
    </recommendedName>
</protein>
<sequence>MVSPSRSPMYSRARSRTRSPTPRSAGSRSPVRRGRYRDSRSPSRSPSPRGNGHGRGWDSRDRSRSPPQGGTKIVVERLTKNVNEEHIREIFGHFGPIVDLDLPMNRAFGTNRGTAYILYENRTDAEIALANMHESQVDGAIINVSIVLPRRLMSPDPPLARRGLFDPDRRASHNTGSGSYHDVGRGPRANLYRPSSRSRSPSWAPRDGGRYRSRSFDGYRSRSRSKSPRRDDGRYNGEPRRRSLSRRSLSRERSLSPRRNNYH</sequence>
<proteinExistence type="predicted"/>
<dbReference type="GO" id="GO:0005654">
    <property type="term" value="C:nucleoplasm"/>
    <property type="evidence" value="ECO:0007669"/>
    <property type="project" value="TreeGrafter"/>
</dbReference>
<dbReference type="GeneID" id="63717593"/>
<evidence type="ECO:0000256" key="3">
    <source>
        <dbReference type="ARBA" id="ARBA00022884"/>
    </source>
</evidence>
<keyword evidence="2" id="KW-0507">mRNA processing</keyword>
<organism evidence="9 10">
    <name type="scientific">Drechmeria coniospora</name>
    <name type="common">Nematophagous fungus</name>
    <name type="synonym">Meria coniospora</name>
    <dbReference type="NCBI Taxonomy" id="98403"/>
    <lineage>
        <taxon>Eukaryota</taxon>
        <taxon>Fungi</taxon>
        <taxon>Dikarya</taxon>
        <taxon>Ascomycota</taxon>
        <taxon>Pezizomycotina</taxon>
        <taxon>Sordariomycetes</taxon>
        <taxon>Hypocreomycetidae</taxon>
        <taxon>Hypocreales</taxon>
        <taxon>Ophiocordycipitaceae</taxon>
        <taxon>Drechmeria</taxon>
    </lineage>
</organism>
<dbReference type="PANTHER" id="PTHR15481:SF0">
    <property type="entry name" value="LD23870P-RELATED"/>
    <property type="match status" value="1"/>
</dbReference>
<comment type="subcellular location">
    <subcellularLocation>
        <location evidence="1">Nucleus</location>
    </subcellularLocation>
</comment>
<dbReference type="InterPro" id="IPR035979">
    <property type="entry name" value="RBD_domain_sf"/>
</dbReference>
<dbReference type="Pfam" id="PF00076">
    <property type="entry name" value="RRM_1"/>
    <property type="match status" value="1"/>
</dbReference>
<dbReference type="CDD" id="cd12365">
    <property type="entry name" value="RRM_RNPS1"/>
    <property type="match status" value="1"/>
</dbReference>
<feature type="domain" description="RRM" evidence="8">
    <location>
        <begin position="71"/>
        <end position="149"/>
    </location>
</feature>
<feature type="compositionally biased region" description="Low complexity" evidence="7">
    <location>
        <begin position="193"/>
        <end position="202"/>
    </location>
</feature>
<feature type="compositionally biased region" description="Low complexity" evidence="7">
    <location>
        <begin position="18"/>
        <end position="29"/>
    </location>
</feature>
<feature type="compositionally biased region" description="Basic and acidic residues" evidence="7">
    <location>
        <begin position="207"/>
        <end position="220"/>
    </location>
</feature>
<dbReference type="InterPro" id="IPR000504">
    <property type="entry name" value="RRM_dom"/>
</dbReference>
<dbReference type="InParanoid" id="A0A151GLF1"/>
<dbReference type="RefSeq" id="XP_040657289.1">
    <property type="nucleotide sequence ID" value="XM_040802256.1"/>
</dbReference>
<dbReference type="InterPro" id="IPR034201">
    <property type="entry name" value="RNPS1_RRM"/>
</dbReference>
<dbReference type="PROSITE" id="PS50102">
    <property type="entry name" value="RRM"/>
    <property type="match status" value="1"/>
</dbReference>
<dbReference type="GO" id="GO:0003723">
    <property type="term" value="F:RNA binding"/>
    <property type="evidence" value="ECO:0007669"/>
    <property type="project" value="UniProtKB-UniRule"/>
</dbReference>
<reference evidence="9 10" key="1">
    <citation type="journal article" date="2016" name="Sci. Rep.">
        <title>Insights into Adaptations to a Near-Obligate Nematode Endoparasitic Lifestyle from the Finished Genome of Drechmeria coniospora.</title>
        <authorList>
            <person name="Zhang L."/>
            <person name="Zhou Z."/>
            <person name="Guo Q."/>
            <person name="Fokkens L."/>
            <person name="Miskei M."/>
            <person name="Pocsi I."/>
            <person name="Zhang W."/>
            <person name="Chen M."/>
            <person name="Wang L."/>
            <person name="Sun Y."/>
            <person name="Donzelli B.G."/>
            <person name="Gibson D.M."/>
            <person name="Nelson D.R."/>
            <person name="Luo J.G."/>
            <person name="Rep M."/>
            <person name="Liu H."/>
            <person name="Yang S."/>
            <person name="Wang J."/>
            <person name="Krasnoff S.B."/>
            <person name="Xu Y."/>
            <person name="Molnar I."/>
            <person name="Lin M."/>
        </authorList>
    </citation>
    <scope>NUCLEOTIDE SEQUENCE [LARGE SCALE GENOMIC DNA]</scope>
    <source>
        <strain evidence="9 10">ARSEF 6962</strain>
    </source>
</reference>
<evidence type="ECO:0000256" key="6">
    <source>
        <dbReference type="PROSITE-ProRule" id="PRU00176"/>
    </source>
</evidence>
<feature type="compositionally biased region" description="Basic and acidic residues" evidence="7">
    <location>
        <begin position="228"/>
        <end position="241"/>
    </location>
</feature>
<evidence type="ECO:0000313" key="10">
    <source>
        <dbReference type="Proteomes" id="UP000076580"/>
    </source>
</evidence>
<accession>A0A151GLF1</accession>
<dbReference type="SMART" id="SM00360">
    <property type="entry name" value="RRM"/>
    <property type="match status" value="1"/>
</dbReference>
<evidence type="ECO:0000256" key="5">
    <source>
        <dbReference type="ARBA" id="ARBA00023242"/>
    </source>
</evidence>
<dbReference type="Proteomes" id="UP000076580">
    <property type="component" value="Chromosome 02"/>
</dbReference>
<dbReference type="EMBL" id="LAYC01000002">
    <property type="protein sequence ID" value="KYK57937.1"/>
    <property type="molecule type" value="Genomic_DNA"/>
</dbReference>
<dbReference type="Gene3D" id="3.30.70.330">
    <property type="match status" value="1"/>
</dbReference>
<feature type="region of interest" description="Disordered" evidence="7">
    <location>
        <begin position="1"/>
        <end position="71"/>
    </location>
</feature>
<evidence type="ECO:0000256" key="1">
    <source>
        <dbReference type="ARBA" id="ARBA00004123"/>
    </source>
</evidence>
<keyword evidence="10" id="KW-1185">Reference proteome</keyword>
<evidence type="ECO:0000313" key="9">
    <source>
        <dbReference type="EMBL" id="KYK57937.1"/>
    </source>
</evidence>
<evidence type="ECO:0000256" key="2">
    <source>
        <dbReference type="ARBA" id="ARBA00022664"/>
    </source>
</evidence>
<comment type="caution">
    <text evidence="9">The sequence shown here is derived from an EMBL/GenBank/DDBJ whole genome shotgun (WGS) entry which is preliminary data.</text>
</comment>
<evidence type="ECO:0000256" key="7">
    <source>
        <dbReference type="SAM" id="MobiDB-lite"/>
    </source>
</evidence>
<gene>
    <name evidence="9" type="ORF">DCS_04950</name>
</gene>
<feature type="compositionally biased region" description="Basic and acidic residues" evidence="7">
    <location>
        <begin position="55"/>
        <end position="64"/>
    </location>
</feature>
<dbReference type="PANTHER" id="PTHR15481">
    <property type="entry name" value="RIBONUCLEIC ACID BINDING PROTEIN S1"/>
    <property type="match status" value="1"/>
</dbReference>